<dbReference type="Pfam" id="PF04982">
    <property type="entry name" value="TM_HPP"/>
    <property type="match status" value="1"/>
</dbReference>
<reference evidence="4" key="1">
    <citation type="submission" date="2017-12" db="EMBL/GenBank/DDBJ databases">
        <title>Gene loss provides genomic basis for host adaptation in cereal stripe rust fungi.</title>
        <authorList>
            <person name="Xia C."/>
        </authorList>
    </citation>
    <scope>NUCLEOTIDE SEQUENCE [LARGE SCALE GENOMIC DNA]</scope>
    <source>
        <strain evidence="4">93-210</strain>
    </source>
</reference>
<gene>
    <name evidence="4" type="ORF">PSTT_05010</name>
</gene>
<name>A0A2S4VQF8_9BASI</name>
<evidence type="ECO:0000259" key="3">
    <source>
        <dbReference type="Pfam" id="PF04982"/>
    </source>
</evidence>
<evidence type="ECO:0000313" key="5">
    <source>
        <dbReference type="Proteomes" id="UP000239156"/>
    </source>
</evidence>
<evidence type="ECO:0000256" key="1">
    <source>
        <dbReference type="SAM" id="MobiDB-lite"/>
    </source>
</evidence>
<feature type="transmembrane region" description="Helical" evidence="2">
    <location>
        <begin position="237"/>
        <end position="257"/>
    </location>
</feature>
<feature type="compositionally biased region" description="Low complexity" evidence="1">
    <location>
        <begin position="49"/>
        <end position="60"/>
    </location>
</feature>
<accession>A0A2S4VQF8</accession>
<keyword evidence="2" id="KW-0812">Transmembrane</keyword>
<feature type="compositionally biased region" description="Polar residues" evidence="1">
    <location>
        <begin position="34"/>
        <end position="44"/>
    </location>
</feature>
<dbReference type="Proteomes" id="UP000239156">
    <property type="component" value="Unassembled WGS sequence"/>
</dbReference>
<feature type="compositionally biased region" description="Polar residues" evidence="1">
    <location>
        <begin position="361"/>
        <end position="383"/>
    </location>
</feature>
<sequence>LKPWFRCHTLNQPSKMSDHTKHTGDLPSPCGSVNEDTPSPSTAAQFFKSGSTSPSGTDSPATKGSPVLSHSESLDDAESQVSTLSPSTRRVRVLEKLANFDLRPKLPSWISRFLGYRKDGICRPILALRWLDTFNVPLVVEEYFFAGFCTISGLICVIAINTSTPFATLPIPLSLGFVGALAIILAVNPQSSVASPRNAILSHFFASMLATIIAKLFLSDLKDSILIAGQMNNQTVWVWACVSVTITVIFQKASGFVHPPAGATALIGTIHPAFIRIGWRYVGLVMSSVLCMIGVALFWGNLGRQSYPKFWFIAPDTPSNAFPDPSPRNHKDDDSQDSYFSSSQLSQESYQSSRSSKDSLTIDSGSNSDVNSEKSLSLSIRAS</sequence>
<dbReference type="PANTHER" id="PTHR33741:SF5">
    <property type="entry name" value="TRANSMEMBRANE PROTEIN DDB_G0269096-RELATED"/>
    <property type="match status" value="1"/>
</dbReference>
<comment type="caution">
    <text evidence="4">The sequence shown here is derived from an EMBL/GenBank/DDBJ whole genome shotgun (WGS) entry which is preliminary data.</text>
</comment>
<feature type="transmembrane region" description="Helical" evidence="2">
    <location>
        <begin position="143"/>
        <end position="160"/>
    </location>
</feature>
<feature type="non-terminal residue" evidence="4">
    <location>
        <position position="1"/>
    </location>
</feature>
<feature type="compositionally biased region" description="Low complexity" evidence="1">
    <location>
        <begin position="337"/>
        <end position="354"/>
    </location>
</feature>
<organism evidence="4 5">
    <name type="scientific">Puccinia striiformis</name>
    <dbReference type="NCBI Taxonomy" id="27350"/>
    <lineage>
        <taxon>Eukaryota</taxon>
        <taxon>Fungi</taxon>
        <taxon>Dikarya</taxon>
        <taxon>Basidiomycota</taxon>
        <taxon>Pucciniomycotina</taxon>
        <taxon>Pucciniomycetes</taxon>
        <taxon>Pucciniales</taxon>
        <taxon>Pucciniaceae</taxon>
        <taxon>Puccinia</taxon>
    </lineage>
</organism>
<dbReference type="InterPro" id="IPR058581">
    <property type="entry name" value="TM_HPP"/>
</dbReference>
<proteinExistence type="predicted"/>
<dbReference type="PANTHER" id="PTHR33741">
    <property type="entry name" value="TRANSMEMBRANE PROTEIN DDB_G0269096-RELATED"/>
    <property type="match status" value="1"/>
</dbReference>
<evidence type="ECO:0000313" key="4">
    <source>
        <dbReference type="EMBL" id="POW11733.1"/>
    </source>
</evidence>
<evidence type="ECO:0000256" key="2">
    <source>
        <dbReference type="SAM" id="Phobius"/>
    </source>
</evidence>
<feature type="transmembrane region" description="Helical" evidence="2">
    <location>
        <begin position="199"/>
        <end position="217"/>
    </location>
</feature>
<keyword evidence="2" id="KW-1133">Transmembrane helix</keyword>
<dbReference type="AlphaFoldDB" id="A0A2S4VQF8"/>
<feature type="transmembrane region" description="Helical" evidence="2">
    <location>
        <begin position="278"/>
        <end position="299"/>
    </location>
</feature>
<feature type="region of interest" description="Disordered" evidence="1">
    <location>
        <begin position="11"/>
        <end position="83"/>
    </location>
</feature>
<dbReference type="VEuPathDB" id="FungiDB:PSHT_00155"/>
<keyword evidence="5" id="KW-1185">Reference proteome</keyword>
<dbReference type="VEuPathDB" id="FungiDB:PSTT_05010"/>
<dbReference type="InterPro" id="IPR007065">
    <property type="entry name" value="HPP"/>
</dbReference>
<feature type="domain" description="HPP transmembrane region" evidence="3">
    <location>
        <begin position="141"/>
        <end position="308"/>
    </location>
</feature>
<feature type="transmembrane region" description="Helical" evidence="2">
    <location>
        <begin position="166"/>
        <end position="187"/>
    </location>
</feature>
<keyword evidence="2" id="KW-0472">Membrane</keyword>
<protein>
    <recommendedName>
        <fullName evidence="3">HPP transmembrane region domain-containing protein</fullName>
    </recommendedName>
</protein>
<feature type="region of interest" description="Disordered" evidence="1">
    <location>
        <begin position="322"/>
        <end position="383"/>
    </location>
</feature>
<dbReference type="EMBL" id="PKSL01000036">
    <property type="protein sequence ID" value="POW11733.1"/>
    <property type="molecule type" value="Genomic_DNA"/>
</dbReference>